<dbReference type="OrthoDB" id="2121879at2759"/>
<feature type="compositionally biased region" description="Polar residues" evidence="1">
    <location>
        <begin position="360"/>
        <end position="386"/>
    </location>
</feature>
<reference evidence="5 6" key="1">
    <citation type="journal article" date="2018" name="IMA Fungus">
        <title>IMA Genome-F 9: Draft genome sequence of Annulohypoxylon stygium, Aspergillus mulundensis, Berkeleyomyces basicola (syn. Thielaviopsis basicola), Ceratocystis smalleyi, two Cercospora beticola strains, Coleophoma cylindrospora, Fusarium fracticaudum, Phialophora cf. hyalina, and Morchella septimelata.</title>
        <authorList>
            <person name="Wingfield B.D."/>
            <person name="Bills G.F."/>
            <person name="Dong Y."/>
            <person name="Huang W."/>
            <person name="Nel W.J."/>
            <person name="Swalarsk-Parry B.S."/>
            <person name="Vaghefi N."/>
            <person name="Wilken P.M."/>
            <person name="An Z."/>
            <person name="de Beer Z.W."/>
            <person name="De Vos L."/>
            <person name="Chen L."/>
            <person name="Duong T.A."/>
            <person name="Gao Y."/>
            <person name="Hammerbacher A."/>
            <person name="Kikkert J.R."/>
            <person name="Li Y."/>
            <person name="Li H."/>
            <person name="Li K."/>
            <person name="Li Q."/>
            <person name="Liu X."/>
            <person name="Ma X."/>
            <person name="Naidoo K."/>
            <person name="Pethybridge S.J."/>
            <person name="Sun J."/>
            <person name="Steenkamp E.T."/>
            <person name="van der Nest M.A."/>
            <person name="van Wyk S."/>
            <person name="Wingfield M.J."/>
            <person name="Xiong C."/>
            <person name="Yue Q."/>
            <person name="Zhang X."/>
        </authorList>
    </citation>
    <scope>NUCLEOTIDE SEQUENCE [LARGE SCALE GENOMIC DNA]</scope>
    <source>
        <strain evidence="5 6">BP6252</strain>
    </source>
</reference>
<evidence type="ECO:0000256" key="1">
    <source>
        <dbReference type="SAM" id="MobiDB-lite"/>
    </source>
</evidence>
<feature type="compositionally biased region" description="Low complexity" evidence="1">
    <location>
        <begin position="142"/>
        <end position="199"/>
    </location>
</feature>
<dbReference type="Proteomes" id="UP000256645">
    <property type="component" value="Unassembled WGS sequence"/>
</dbReference>
<evidence type="ECO:0000256" key="3">
    <source>
        <dbReference type="SAM" id="SignalP"/>
    </source>
</evidence>
<keyword evidence="2" id="KW-0472">Membrane</keyword>
<gene>
    <name evidence="5" type="ORF">BP6252_00902</name>
</gene>
<feature type="transmembrane region" description="Helical" evidence="2">
    <location>
        <begin position="214"/>
        <end position="237"/>
    </location>
</feature>
<evidence type="ECO:0000313" key="6">
    <source>
        <dbReference type="Proteomes" id="UP000256645"/>
    </source>
</evidence>
<proteinExistence type="predicted"/>
<keyword evidence="2" id="KW-0812">Transmembrane</keyword>
<comment type="caution">
    <text evidence="5">The sequence shown here is derived from an EMBL/GenBank/DDBJ whole genome shotgun (WGS) entry which is preliminary data.</text>
</comment>
<feature type="region of interest" description="Disordered" evidence="1">
    <location>
        <begin position="353"/>
        <end position="396"/>
    </location>
</feature>
<evidence type="ECO:0000259" key="4">
    <source>
        <dbReference type="Pfam" id="PF24808"/>
    </source>
</evidence>
<keyword evidence="6" id="KW-1185">Reference proteome</keyword>
<dbReference type="AlphaFoldDB" id="A0A3D8SRC6"/>
<dbReference type="Pfam" id="PF24808">
    <property type="entry name" value="DUF7707"/>
    <property type="match status" value="1"/>
</dbReference>
<keyword evidence="2" id="KW-1133">Transmembrane helix</keyword>
<feature type="chain" id="PRO_5017552857" description="DUF7707 domain-containing protein" evidence="3">
    <location>
        <begin position="19"/>
        <end position="439"/>
    </location>
</feature>
<evidence type="ECO:0000256" key="2">
    <source>
        <dbReference type="SAM" id="Phobius"/>
    </source>
</evidence>
<dbReference type="EMBL" id="PDLM01000001">
    <property type="protein sequence ID" value="RDW88870.1"/>
    <property type="molecule type" value="Genomic_DNA"/>
</dbReference>
<feature type="domain" description="DUF7707" evidence="4">
    <location>
        <begin position="28"/>
        <end position="135"/>
    </location>
</feature>
<sequence length="439" mass="46839">MLLSSVLAILVFIGFTIAQSGGTTANSTIDPNSISLSTRSSWCASQLNTCGTLCSGSTASNTCDPCTNSRETSLDYGCTCSANNSVPGVIYYMQTIPTFICEQIYSNCISDNQNNAEGQLTCINNESTNCGHLDPANFVPPSSTTGTSQTTTSSSTSQTTSSSTSQTTSSSTSKTTGSSTSQTTSSSTSQTTSSPTSQTLSATRTKSSGLSKGAIAGIAIGVAVSILIFALALLIVLRRRRRGGRAATDSGKPIKPSTHELNTSATIHEGITKDNTYEMGDKTEPGIAVFPELQGNQEDNTQWMKESGVEEPRELDPKSRITELGIDNHLSSYELEAHHWSPGDDIITEARDESVRAPSSYGSDQSLPPKVQSTVSTDFATSSSAPPGSLDLDDDDTQLSILKHRMERIREEKYRLEKIQELKELEEQTKAEILAITVK</sequence>
<dbReference type="PANTHER" id="PTHR38118:SF3">
    <property type="entry name" value="ANCHORED CELL WALL PROTEIN 11"/>
    <property type="match status" value="1"/>
</dbReference>
<protein>
    <recommendedName>
        <fullName evidence="4">DUF7707 domain-containing protein</fullName>
    </recommendedName>
</protein>
<keyword evidence="3" id="KW-0732">Signal</keyword>
<evidence type="ECO:0000313" key="5">
    <source>
        <dbReference type="EMBL" id="RDW88870.1"/>
    </source>
</evidence>
<dbReference type="PANTHER" id="PTHR38118">
    <property type="entry name" value="ANCHORED CELL WALL PROTEIN 11-RELATED"/>
    <property type="match status" value="1"/>
</dbReference>
<name>A0A3D8SRC6_9HELO</name>
<feature type="signal peptide" evidence="3">
    <location>
        <begin position="1"/>
        <end position="18"/>
    </location>
</feature>
<dbReference type="STRING" id="1849047.A0A3D8SRC6"/>
<accession>A0A3D8SRC6</accession>
<feature type="region of interest" description="Disordered" evidence="1">
    <location>
        <begin position="134"/>
        <end position="208"/>
    </location>
</feature>
<organism evidence="5 6">
    <name type="scientific">Coleophoma cylindrospora</name>
    <dbReference type="NCBI Taxonomy" id="1849047"/>
    <lineage>
        <taxon>Eukaryota</taxon>
        <taxon>Fungi</taxon>
        <taxon>Dikarya</taxon>
        <taxon>Ascomycota</taxon>
        <taxon>Pezizomycotina</taxon>
        <taxon>Leotiomycetes</taxon>
        <taxon>Helotiales</taxon>
        <taxon>Dermateaceae</taxon>
        <taxon>Coleophoma</taxon>
    </lineage>
</organism>
<dbReference type="InterPro" id="IPR056124">
    <property type="entry name" value="DUF7707"/>
</dbReference>